<proteinExistence type="predicted"/>
<dbReference type="AlphaFoldDB" id="A0A0H4A4R0"/>
<feature type="region of interest" description="Disordered" evidence="1">
    <location>
        <begin position="833"/>
        <end position="863"/>
    </location>
</feature>
<dbReference type="EMBL" id="KP795710">
    <property type="protein sequence ID" value="AKN40871.1"/>
    <property type="molecule type" value="Genomic_DNA"/>
</dbReference>
<accession>A0A0H4A4R0</accession>
<evidence type="ECO:0000259" key="2">
    <source>
        <dbReference type="Pfam" id="PF18821"/>
    </source>
</evidence>
<protein>
    <submittedName>
        <fullName evidence="3">Relaxase</fullName>
    </submittedName>
</protein>
<organism evidence="3">
    <name type="scientific">Vibrio sp. FF_273</name>
    <dbReference type="NCBI Taxonomy" id="1652830"/>
    <lineage>
        <taxon>Bacteria</taxon>
        <taxon>Pseudomonadati</taxon>
        <taxon>Pseudomonadota</taxon>
        <taxon>Gammaproteobacteria</taxon>
        <taxon>Vibrionales</taxon>
        <taxon>Vibrionaceae</taxon>
        <taxon>Vibrio</taxon>
    </lineage>
</organism>
<sequence>MLIRVNGGRDGIAEYLRDGMKSDRDMHRDQLDKRICIDGDLSLTDAIIKEMAKTDKPENYLHITISFAERDISEDKIREVYDEYKHNFMAAYLPEEYNIYAEIHLPKIKSYQDKSTGETVERFPHVHVVIPRRNLLDRKDLNPRGFYKSQEVFIQAIQEKINYDHELLSPLDNQRLFRVDESKILSRYKGDNFKGSNRELKSELFDAIQEKNISSMSAFKKELLHYGEVSIGKAGKPDEYLKIKPHGSTRHVRLTDACFQPDFIERRLLKREKPTQKQVNRLVDEWVSERAHEVKYIHAGSPKLRQQYQSLPNEQKGAFLDEQRRAYYGRYDLGTGTRLSERASREGSHRLKRSQYLSSSRRKSDRELGASRAGTQDVANQSDRVSGLPQQHVDAARRQRRDGAAKLLPHHESYHLAGEQARRDPQLRRVGDEPRRRVKRFSFKRGIEKGLPPSLGESAKGLPQASGLKVSAPKREPLKPPRARRIPARFIKPKRFNPNQTLFTVKRLKHDAQHSESYVTQLFESYQEHKHTQDELARFRDIRQHLKAERLLEHLSGSHGLVQDHYRQFRAKDGSARIRAGKRAYNVSDFCTQHMGLDWEETKGILKQVYGQQRRQEVYALRQHQEQHAVNSIVFVSNRVTQGKACPSDALNEAIRVLKHLQRQEHKGGQTMALTDLARWRKPETKDNAIHSANEDFSLTESAKRILRAREAAAQITLTMNDLVASKNEKKQFVEFLDKNTGDALFRDHGEKIVMLNRKPDVNHTAAALTLAAEKYGTVKITGNQAFKAQVLDVALSKDLNIVFADKTMEAEFIRRKAELKQAASMESAKVQANALSSEKSDGVKSTPQSASSDGAAATPTVVKEKEEPVTLVAHGQAPYQHKEDNAQSYFVELSNGETKWGVKLKDAMEASGAQIGDEVRVFKTGASEVEVPIQKEDEQGNKLPPETIEATRNEWVVEVKESVKHQSAAQQDDSQETLKPSTFKVDYAWDKLSGKTQVTINGEAPSRFDASVIERIAQKDAFLKHFAVKDIQFGLLDRQQSKAAQPVPKTYDAQARVVEENAQQTHAQHRATKLK</sequence>
<feature type="compositionally biased region" description="Polar residues" evidence="1">
    <location>
        <begin position="834"/>
        <end position="853"/>
    </location>
</feature>
<feature type="domain" description="Large polyvalent protein-associated" evidence="2">
    <location>
        <begin position="731"/>
        <end position="812"/>
    </location>
</feature>
<reference evidence="3" key="1">
    <citation type="journal article" date="2015" name="MBio">
        <title>Eco-Evolutionary Dynamics of Episomes among Ecologically Cohesive Bacterial Populations.</title>
        <authorList>
            <person name="Xue H."/>
            <person name="Cordero O.X."/>
            <person name="Camas F.M."/>
            <person name="Trimble W."/>
            <person name="Meyer F."/>
            <person name="Guglielmini J."/>
            <person name="Rocha E.P."/>
            <person name="Polz M.F."/>
        </authorList>
    </citation>
    <scope>NUCLEOTIDE SEQUENCE</scope>
    <source>
        <strain evidence="3">FF_273</strain>
    </source>
</reference>
<evidence type="ECO:0000256" key="1">
    <source>
        <dbReference type="SAM" id="MobiDB-lite"/>
    </source>
</evidence>
<feature type="compositionally biased region" description="Polar residues" evidence="1">
    <location>
        <begin position="373"/>
        <end position="384"/>
    </location>
</feature>
<name>A0A0H4A4R0_9VIBR</name>
<evidence type="ECO:0000313" key="3">
    <source>
        <dbReference type="EMBL" id="AKN40871.1"/>
    </source>
</evidence>
<feature type="region of interest" description="Disordered" evidence="1">
    <location>
        <begin position="447"/>
        <end position="480"/>
    </location>
</feature>
<dbReference type="Pfam" id="PF18821">
    <property type="entry name" value="LPD7"/>
    <property type="match status" value="1"/>
</dbReference>
<dbReference type="InterPro" id="IPR040677">
    <property type="entry name" value="LPD7"/>
</dbReference>
<feature type="compositionally biased region" description="Basic and acidic residues" evidence="1">
    <location>
        <begin position="339"/>
        <end position="349"/>
    </location>
</feature>
<feature type="region of interest" description="Disordered" evidence="1">
    <location>
        <begin position="339"/>
        <end position="400"/>
    </location>
</feature>